<proteinExistence type="inferred from homology"/>
<dbReference type="Gene3D" id="1.10.3720.10">
    <property type="entry name" value="MetI-like"/>
    <property type="match status" value="1"/>
</dbReference>
<dbReference type="GO" id="GO:0005886">
    <property type="term" value="C:plasma membrane"/>
    <property type="evidence" value="ECO:0007669"/>
    <property type="project" value="UniProtKB-SubCell"/>
</dbReference>
<organism evidence="10 11">
    <name type="scientific">Subsaximicrobium wynnwilliamsii</name>
    <dbReference type="NCBI Taxonomy" id="291179"/>
    <lineage>
        <taxon>Bacteria</taxon>
        <taxon>Pseudomonadati</taxon>
        <taxon>Bacteroidota</taxon>
        <taxon>Flavobacteriia</taxon>
        <taxon>Flavobacteriales</taxon>
        <taxon>Flavobacteriaceae</taxon>
        <taxon>Subsaximicrobium</taxon>
    </lineage>
</organism>
<evidence type="ECO:0000313" key="11">
    <source>
        <dbReference type="Proteomes" id="UP000321578"/>
    </source>
</evidence>
<keyword evidence="4" id="KW-0997">Cell inner membrane</keyword>
<feature type="transmembrane region" description="Helical" evidence="8">
    <location>
        <begin position="55"/>
        <end position="80"/>
    </location>
</feature>
<comment type="similarity">
    <text evidence="8">Belongs to the binding-protein-dependent transport system permease family.</text>
</comment>
<protein>
    <submittedName>
        <fullName evidence="10">ABC transporter permease subunit</fullName>
    </submittedName>
</protein>
<feature type="transmembrane region" description="Helical" evidence="8">
    <location>
        <begin position="92"/>
        <end position="117"/>
    </location>
</feature>
<comment type="subcellular location">
    <subcellularLocation>
        <location evidence="1">Cell inner membrane</location>
        <topology evidence="1">Multi-pass membrane protein</topology>
    </subcellularLocation>
    <subcellularLocation>
        <location evidence="8">Cell membrane</location>
        <topology evidence="8">Multi-pass membrane protein</topology>
    </subcellularLocation>
</comment>
<comment type="caution">
    <text evidence="10">The sequence shown here is derived from an EMBL/GenBank/DDBJ whole genome shotgun (WGS) entry which is preliminary data.</text>
</comment>
<dbReference type="PROSITE" id="PS50928">
    <property type="entry name" value="ABC_TM1"/>
    <property type="match status" value="1"/>
</dbReference>
<feature type="transmembrane region" description="Helical" evidence="8">
    <location>
        <begin position="181"/>
        <end position="204"/>
    </location>
</feature>
<evidence type="ECO:0000256" key="8">
    <source>
        <dbReference type="RuleBase" id="RU363032"/>
    </source>
</evidence>
<dbReference type="Pfam" id="PF00528">
    <property type="entry name" value="BPD_transp_1"/>
    <property type="match status" value="1"/>
</dbReference>
<dbReference type="Proteomes" id="UP000321578">
    <property type="component" value="Unassembled WGS sequence"/>
</dbReference>
<keyword evidence="7 8" id="KW-0472">Membrane</keyword>
<evidence type="ECO:0000256" key="2">
    <source>
        <dbReference type="ARBA" id="ARBA00022448"/>
    </source>
</evidence>
<evidence type="ECO:0000256" key="5">
    <source>
        <dbReference type="ARBA" id="ARBA00022692"/>
    </source>
</evidence>
<gene>
    <name evidence="10" type="ORF">ESY86_09150</name>
</gene>
<dbReference type="SUPFAM" id="SSF161098">
    <property type="entry name" value="MetI-like"/>
    <property type="match status" value="1"/>
</dbReference>
<dbReference type="PANTHER" id="PTHR43357">
    <property type="entry name" value="INNER MEMBRANE ABC TRANSPORTER PERMEASE PROTEIN YDCV"/>
    <property type="match status" value="1"/>
</dbReference>
<evidence type="ECO:0000256" key="4">
    <source>
        <dbReference type="ARBA" id="ARBA00022519"/>
    </source>
</evidence>
<evidence type="ECO:0000256" key="3">
    <source>
        <dbReference type="ARBA" id="ARBA00022475"/>
    </source>
</evidence>
<dbReference type="CDD" id="cd06261">
    <property type="entry name" value="TM_PBP2"/>
    <property type="match status" value="1"/>
</dbReference>
<dbReference type="RefSeq" id="WP_147086297.1">
    <property type="nucleotide sequence ID" value="NZ_VORM01000008.1"/>
</dbReference>
<dbReference type="EMBL" id="VORO01000008">
    <property type="protein sequence ID" value="TXD89214.1"/>
    <property type="molecule type" value="Genomic_DNA"/>
</dbReference>
<keyword evidence="6 8" id="KW-1133">Transmembrane helix</keyword>
<evidence type="ECO:0000256" key="7">
    <source>
        <dbReference type="ARBA" id="ARBA00023136"/>
    </source>
</evidence>
<reference evidence="10 11" key="1">
    <citation type="submission" date="2019-08" db="EMBL/GenBank/DDBJ databases">
        <title>Genomes of Subsaximicrobium wynnwilliamsii strains.</title>
        <authorList>
            <person name="Bowman J.P."/>
        </authorList>
    </citation>
    <scope>NUCLEOTIDE SEQUENCE [LARGE SCALE GENOMIC DNA]</scope>
    <source>
        <strain evidence="10 11">2-80-2</strain>
    </source>
</reference>
<keyword evidence="3" id="KW-1003">Cell membrane</keyword>
<dbReference type="AlphaFoldDB" id="A0A5C6ZIA4"/>
<feature type="transmembrane region" description="Helical" evidence="8">
    <location>
        <begin position="5"/>
        <end position="26"/>
    </location>
</feature>
<dbReference type="InterPro" id="IPR035906">
    <property type="entry name" value="MetI-like_sf"/>
</dbReference>
<feature type="transmembrane region" description="Helical" evidence="8">
    <location>
        <begin position="123"/>
        <end position="145"/>
    </location>
</feature>
<dbReference type="OrthoDB" id="1454623at2"/>
<keyword evidence="5 8" id="KW-0812">Transmembrane</keyword>
<evidence type="ECO:0000259" key="9">
    <source>
        <dbReference type="PROSITE" id="PS50928"/>
    </source>
</evidence>
<feature type="domain" description="ABC transmembrane type-1" evidence="9">
    <location>
        <begin position="59"/>
        <end position="245"/>
    </location>
</feature>
<sequence>MIKKLLQYGFIVSIGFPVAFLLMLSLGRRWAYPNVLPEQMNFANWEFLQRSDSKLFQAFFVSLGISLCVAIFTTSIGFLISKLIAYSKNRNFYLVLAYIPYLLSPVIMAVIFQYYFIITGLTGTFLGVIIAQFLVAFPFGIIIYINFWNPQLKSIEELSYTLGGSRWQTFKKVLLPLSKNAIMLCFFQVFLISWFEYGLTNLIGSGKVRTLTVSVFNFVTEANIFYAALSCCLLILPPMLLLYINKRLIFFVEKTKIEP</sequence>
<evidence type="ECO:0000313" key="10">
    <source>
        <dbReference type="EMBL" id="TXD89214.1"/>
    </source>
</evidence>
<evidence type="ECO:0000256" key="1">
    <source>
        <dbReference type="ARBA" id="ARBA00004429"/>
    </source>
</evidence>
<dbReference type="PANTHER" id="PTHR43357:SF4">
    <property type="entry name" value="INNER MEMBRANE ABC TRANSPORTER PERMEASE PROTEIN YDCV"/>
    <property type="match status" value="1"/>
</dbReference>
<name>A0A5C6ZIA4_9FLAO</name>
<dbReference type="InterPro" id="IPR000515">
    <property type="entry name" value="MetI-like"/>
</dbReference>
<keyword evidence="2 8" id="KW-0813">Transport</keyword>
<dbReference type="GO" id="GO:0055085">
    <property type="term" value="P:transmembrane transport"/>
    <property type="evidence" value="ECO:0007669"/>
    <property type="project" value="InterPro"/>
</dbReference>
<feature type="transmembrane region" description="Helical" evidence="8">
    <location>
        <begin position="224"/>
        <end position="244"/>
    </location>
</feature>
<evidence type="ECO:0000256" key="6">
    <source>
        <dbReference type="ARBA" id="ARBA00022989"/>
    </source>
</evidence>
<keyword evidence="11" id="KW-1185">Reference proteome</keyword>
<accession>A0A5C6ZIA4</accession>